<reference evidence="2 3" key="1">
    <citation type="submission" date="2021-03" db="EMBL/GenBank/DDBJ databases">
        <title>Antimicrobial resistance genes in bacteria isolated from Japanese honey, and their potential for conferring macrolide and lincosamide resistance in the American foulbrood pathogen Paenibacillus larvae.</title>
        <authorList>
            <person name="Okamoto M."/>
            <person name="Kumagai M."/>
            <person name="Kanamori H."/>
            <person name="Takamatsu D."/>
        </authorList>
    </citation>
    <scope>NUCLEOTIDE SEQUENCE [LARGE SCALE GENOMIC DNA]</scope>
    <source>
        <strain evidence="2 3">J34TS1</strain>
    </source>
</reference>
<dbReference type="AlphaFoldDB" id="A0A920CUP0"/>
<keyword evidence="1" id="KW-0812">Transmembrane</keyword>
<evidence type="ECO:0000313" key="2">
    <source>
        <dbReference type="EMBL" id="GIO49647.1"/>
    </source>
</evidence>
<evidence type="ECO:0000313" key="3">
    <source>
        <dbReference type="Proteomes" id="UP000682811"/>
    </source>
</evidence>
<sequence>MVNSRKVKIEIHNQGSLNPQAVLIFFALNILRVIISSKRIFRDMKILDTSTPESQPKTY</sequence>
<comment type="caution">
    <text evidence="2">The sequence shown here is derived from an EMBL/GenBank/DDBJ whole genome shotgun (WGS) entry which is preliminary data.</text>
</comment>
<keyword evidence="1" id="KW-1133">Transmembrane helix</keyword>
<dbReference type="Proteomes" id="UP000682811">
    <property type="component" value="Unassembled WGS sequence"/>
</dbReference>
<evidence type="ECO:0000256" key="1">
    <source>
        <dbReference type="SAM" id="Phobius"/>
    </source>
</evidence>
<dbReference type="EMBL" id="BORT01000023">
    <property type="protein sequence ID" value="GIO49647.1"/>
    <property type="molecule type" value="Genomic_DNA"/>
</dbReference>
<keyword evidence="3" id="KW-1185">Reference proteome</keyword>
<accession>A0A920CUP0</accession>
<gene>
    <name evidence="2" type="ORF">J34TS1_44120</name>
</gene>
<keyword evidence="1" id="KW-0472">Membrane</keyword>
<proteinExistence type="predicted"/>
<protein>
    <submittedName>
        <fullName evidence="2">Uncharacterized protein</fullName>
    </submittedName>
</protein>
<feature type="transmembrane region" description="Helical" evidence="1">
    <location>
        <begin position="17"/>
        <end position="35"/>
    </location>
</feature>
<name>A0A920CUP0_9BACL</name>
<organism evidence="2 3">
    <name type="scientific">Paenibacillus azoreducens</name>
    <dbReference type="NCBI Taxonomy" id="116718"/>
    <lineage>
        <taxon>Bacteria</taxon>
        <taxon>Bacillati</taxon>
        <taxon>Bacillota</taxon>
        <taxon>Bacilli</taxon>
        <taxon>Bacillales</taxon>
        <taxon>Paenibacillaceae</taxon>
        <taxon>Paenibacillus</taxon>
    </lineage>
</organism>